<dbReference type="SUPFAM" id="SSF53032">
    <property type="entry name" value="tRNA-intron endonuclease catalytic domain-like"/>
    <property type="match status" value="1"/>
</dbReference>
<dbReference type="Proteomes" id="UP000765509">
    <property type="component" value="Unassembled WGS sequence"/>
</dbReference>
<dbReference type="InterPro" id="IPR059049">
    <property type="entry name" value="TSEN34_N"/>
</dbReference>
<keyword evidence="4" id="KW-0507">mRNA processing</keyword>
<evidence type="ECO:0000256" key="1">
    <source>
        <dbReference type="ARBA" id="ARBA00004604"/>
    </source>
</evidence>
<evidence type="ECO:0000313" key="16">
    <source>
        <dbReference type="Proteomes" id="UP000765509"/>
    </source>
</evidence>
<evidence type="ECO:0000256" key="8">
    <source>
        <dbReference type="ARBA" id="ARBA00034031"/>
    </source>
</evidence>
<sequence length="392" mass="43522">MDVSTPGQRLAAASVSRGSRQLGLVYRRRGLLKSSQPQKSKDSSSKPSKTRITKAKTFIKLAGRRLQRMAEDLLVKRTPKLSPVGPPIHICVSNGEAYIWAVEEVERLRIDHQICGLLTGTLPQLAQQNVFLGLPLQLMPEEVVVLVDLGIAVLVDERKSHRSATIEDAHNYLATRAKEIEEETQSLALRDAERRRAMENLYQSQIAAAEEKRQARKQLQAQALIEHTTCSAAEGMIPPDEVTEEKSGSSSANIPRYISIPLRSQPPTYTPQSLQLYDNLKSAREAGLWTYPNNKAQKARCAVFSDLWRSGRFLGIGLKFGCDFLVYPGDTLRFHSHFACTVISDPQASIAPLSLVSYGRLATAVKKAHLLACWDEETNTVNYLSLEWAGMG</sequence>
<evidence type="ECO:0000256" key="12">
    <source>
        <dbReference type="SAM" id="MobiDB-lite"/>
    </source>
</evidence>
<dbReference type="InterPro" id="IPR036167">
    <property type="entry name" value="tRNA_intron_Endo_cat-like_sf"/>
</dbReference>
<keyword evidence="16" id="KW-1185">Reference proteome</keyword>
<dbReference type="Pfam" id="PF26577">
    <property type="entry name" value="TSEN34_N"/>
    <property type="match status" value="1"/>
</dbReference>
<evidence type="ECO:0000259" key="14">
    <source>
        <dbReference type="Pfam" id="PF26577"/>
    </source>
</evidence>
<dbReference type="FunFam" id="3.40.1350.10:FF:000002">
    <property type="entry name" value="tRNA-splicing endonuclease subunit Sen34"/>
    <property type="match status" value="1"/>
</dbReference>
<dbReference type="GO" id="GO:0005730">
    <property type="term" value="C:nucleolus"/>
    <property type="evidence" value="ECO:0007669"/>
    <property type="project" value="UniProtKB-SubCell"/>
</dbReference>
<comment type="catalytic activity">
    <reaction evidence="8">
        <text>pretRNA = a 3'-half-tRNA molecule with a 5'-OH end + a 5'-half-tRNA molecule with a 2',3'-cyclic phosphate end + an intron with a 2',3'-cyclic phosphate and a 5'-hydroxyl terminus.</text>
        <dbReference type="EC" id="4.6.1.16"/>
    </reaction>
</comment>
<feature type="region of interest" description="Disordered" evidence="12">
    <location>
        <begin position="28"/>
        <end position="51"/>
    </location>
</feature>
<dbReference type="InterPro" id="IPR011856">
    <property type="entry name" value="tRNA_endonuc-like_dom_sf"/>
</dbReference>
<comment type="subunit">
    <text evidence="9">tRNA splicing endonuclease is a heterotetramer composed of TSEN2, TSEN15, TSEN34/LENG5 and TSEN54. tRNA splicing endonuclease complex also contains proteins of the pre-mRNA 3'-end processing machinery such as CLP1, CPSF1, CPSF4 and CSTF2.</text>
</comment>
<dbReference type="Pfam" id="PF01974">
    <property type="entry name" value="tRNA_int_endo"/>
    <property type="match status" value="1"/>
</dbReference>
<evidence type="ECO:0000256" key="9">
    <source>
        <dbReference type="ARBA" id="ARBA00064779"/>
    </source>
</evidence>
<dbReference type="InterPro" id="IPR006677">
    <property type="entry name" value="tRNA_intron_Endonuc_cat-like"/>
</dbReference>
<dbReference type="GO" id="GO:0006397">
    <property type="term" value="P:mRNA processing"/>
    <property type="evidence" value="ECO:0007669"/>
    <property type="project" value="UniProtKB-KW"/>
</dbReference>
<dbReference type="OrthoDB" id="48041at2759"/>
<dbReference type="PANTHER" id="PTHR13070">
    <property type="entry name" value="TRNA-SPLICING ENDONUCLEASE SUBUNIT SEN34-RELATED"/>
    <property type="match status" value="1"/>
</dbReference>
<dbReference type="AlphaFoldDB" id="A0A9Q3E3P1"/>
<comment type="subcellular location">
    <subcellularLocation>
        <location evidence="1">Nucleus</location>
        <location evidence="1">Nucleolus</location>
    </subcellularLocation>
</comment>
<evidence type="ECO:0000256" key="3">
    <source>
        <dbReference type="ARBA" id="ARBA00012573"/>
    </source>
</evidence>
<organism evidence="15 16">
    <name type="scientific">Austropuccinia psidii MF-1</name>
    <dbReference type="NCBI Taxonomy" id="1389203"/>
    <lineage>
        <taxon>Eukaryota</taxon>
        <taxon>Fungi</taxon>
        <taxon>Dikarya</taxon>
        <taxon>Basidiomycota</taxon>
        <taxon>Pucciniomycotina</taxon>
        <taxon>Pucciniomycetes</taxon>
        <taxon>Pucciniales</taxon>
        <taxon>Sphaerophragmiaceae</taxon>
        <taxon>Austropuccinia</taxon>
    </lineage>
</organism>
<evidence type="ECO:0000256" key="10">
    <source>
        <dbReference type="ARBA" id="ARBA00070643"/>
    </source>
</evidence>
<dbReference type="EMBL" id="AVOT02022580">
    <property type="protein sequence ID" value="MBW0512075.1"/>
    <property type="molecule type" value="Genomic_DNA"/>
</dbReference>
<evidence type="ECO:0000259" key="13">
    <source>
        <dbReference type="Pfam" id="PF01974"/>
    </source>
</evidence>
<evidence type="ECO:0000256" key="7">
    <source>
        <dbReference type="ARBA" id="ARBA00023242"/>
    </source>
</evidence>
<feature type="domain" description="TSEN34 N-terminal" evidence="14">
    <location>
        <begin position="88"/>
        <end position="157"/>
    </location>
</feature>
<dbReference type="Gene3D" id="3.40.1350.10">
    <property type="match status" value="1"/>
</dbReference>
<accession>A0A9Q3E3P1</accession>
<dbReference type="GO" id="GO:0000379">
    <property type="term" value="P:tRNA-type intron splice site recognition and cleavage"/>
    <property type="evidence" value="ECO:0007669"/>
    <property type="project" value="TreeGrafter"/>
</dbReference>
<dbReference type="GO" id="GO:0000213">
    <property type="term" value="F:tRNA-intron lyase activity"/>
    <property type="evidence" value="ECO:0007669"/>
    <property type="project" value="UniProtKB-EC"/>
</dbReference>
<evidence type="ECO:0000256" key="2">
    <source>
        <dbReference type="ARBA" id="ARBA00008078"/>
    </source>
</evidence>
<keyword evidence="6" id="KW-0456">Lyase</keyword>
<reference evidence="15" key="1">
    <citation type="submission" date="2021-03" db="EMBL/GenBank/DDBJ databases">
        <title>Draft genome sequence of rust myrtle Austropuccinia psidii MF-1, a brazilian biotype.</title>
        <authorList>
            <person name="Quecine M.C."/>
            <person name="Pachon D.M.R."/>
            <person name="Bonatelli M.L."/>
            <person name="Correr F.H."/>
            <person name="Franceschini L.M."/>
            <person name="Leite T.F."/>
            <person name="Margarido G.R.A."/>
            <person name="Almeida C.A."/>
            <person name="Ferrarezi J.A."/>
            <person name="Labate C.A."/>
        </authorList>
    </citation>
    <scope>NUCLEOTIDE SEQUENCE</scope>
    <source>
        <strain evidence="15">MF-1</strain>
    </source>
</reference>
<evidence type="ECO:0000256" key="4">
    <source>
        <dbReference type="ARBA" id="ARBA00022664"/>
    </source>
</evidence>
<comment type="caution">
    <text evidence="15">The sequence shown here is derived from an EMBL/GenBank/DDBJ whole genome shotgun (WGS) entry which is preliminary data.</text>
</comment>
<name>A0A9Q3E3P1_9BASI</name>
<evidence type="ECO:0000256" key="11">
    <source>
        <dbReference type="ARBA" id="ARBA00070870"/>
    </source>
</evidence>
<evidence type="ECO:0000313" key="15">
    <source>
        <dbReference type="EMBL" id="MBW0512075.1"/>
    </source>
</evidence>
<comment type="similarity">
    <text evidence="2">Belongs to the tRNA-intron endonuclease family.</text>
</comment>
<protein>
    <recommendedName>
        <fullName evidence="11">tRNA-splicing endonuclease subunit SEN34</fullName>
        <ecNumber evidence="3">4.6.1.16</ecNumber>
    </recommendedName>
    <alternativeName>
        <fullName evidence="10">tRNA-splicing endonuclease subunit Sen34</fullName>
    </alternativeName>
</protein>
<dbReference type="CDD" id="cd22363">
    <property type="entry name" value="tRNA-intron_lyase_C"/>
    <property type="match status" value="1"/>
</dbReference>
<feature type="domain" description="tRNA intron endonuclease catalytic" evidence="13">
    <location>
        <begin position="299"/>
        <end position="379"/>
    </location>
</feature>
<gene>
    <name evidence="15" type="ORF">O181_051790</name>
</gene>
<dbReference type="PANTHER" id="PTHR13070:SF0">
    <property type="entry name" value="TRNA-SPLICING ENDONUCLEASE SUBUNIT SEN34"/>
    <property type="match status" value="1"/>
</dbReference>
<evidence type="ECO:0000256" key="6">
    <source>
        <dbReference type="ARBA" id="ARBA00023239"/>
    </source>
</evidence>
<dbReference type="GO" id="GO:0003676">
    <property type="term" value="F:nucleic acid binding"/>
    <property type="evidence" value="ECO:0007669"/>
    <property type="project" value="InterPro"/>
</dbReference>
<proteinExistence type="inferred from homology"/>
<dbReference type="EC" id="4.6.1.16" evidence="3"/>
<evidence type="ECO:0000256" key="5">
    <source>
        <dbReference type="ARBA" id="ARBA00022694"/>
    </source>
</evidence>
<keyword evidence="7" id="KW-0539">Nucleus</keyword>
<keyword evidence="5" id="KW-0819">tRNA processing</keyword>